<feature type="region of interest" description="Disordered" evidence="1">
    <location>
        <begin position="1"/>
        <end position="138"/>
    </location>
</feature>
<reference evidence="2 3" key="1">
    <citation type="submission" date="2009-11" db="EMBL/GenBank/DDBJ databases">
        <title>Annotation of Allomyces macrogynus ATCC 38327.</title>
        <authorList>
            <consortium name="The Broad Institute Genome Sequencing Platform"/>
            <person name="Russ C."/>
            <person name="Cuomo C."/>
            <person name="Burger G."/>
            <person name="Gray M.W."/>
            <person name="Holland P.W.H."/>
            <person name="King N."/>
            <person name="Lang F.B.F."/>
            <person name="Roger A.J."/>
            <person name="Ruiz-Trillo I."/>
            <person name="Young S.K."/>
            <person name="Zeng Q."/>
            <person name="Gargeya S."/>
            <person name="Fitzgerald M."/>
            <person name="Haas B."/>
            <person name="Abouelleil A."/>
            <person name="Alvarado L."/>
            <person name="Arachchi H.M."/>
            <person name="Berlin A."/>
            <person name="Chapman S.B."/>
            <person name="Gearin G."/>
            <person name="Goldberg J."/>
            <person name="Griggs A."/>
            <person name="Gujja S."/>
            <person name="Hansen M."/>
            <person name="Heiman D."/>
            <person name="Howarth C."/>
            <person name="Larimer J."/>
            <person name="Lui A."/>
            <person name="MacDonald P.J.P."/>
            <person name="McCowen C."/>
            <person name="Montmayeur A."/>
            <person name="Murphy C."/>
            <person name="Neiman D."/>
            <person name="Pearson M."/>
            <person name="Priest M."/>
            <person name="Roberts A."/>
            <person name="Saif S."/>
            <person name="Shea T."/>
            <person name="Sisk P."/>
            <person name="Stolte C."/>
            <person name="Sykes S."/>
            <person name="Wortman J."/>
            <person name="Nusbaum C."/>
            <person name="Birren B."/>
        </authorList>
    </citation>
    <scope>NUCLEOTIDE SEQUENCE [LARGE SCALE GENOMIC DNA]</scope>
    <source>
        <strain evidence="2 3">ATCC 38327</strain>
    </source>
</reference>
<keyword evidence="3" id="KW-1185">Reference proteome</keyword>
<accession>A0A0L0SRH2</accession>
<organism evidence="2 3">
    <name type="scientific">Allomyces macrogynus (strain ATCC 38327)</name>
    <name type="common">Allomyces javanicus var. macrogynus</name>
    <dbReference type="NCBI Taxonomy" id="578462"/>
    <lineage>
        <taxon>Eukaryota</taxon>
        <taxon>Fungi</taxon>
        <taxon>Fungi incertae sedis</taxon>
        <taxon>Blastocladiomycota</taxon>
        <taxon>Blastocladiomycetes</taxon>
        <taxon>Blastocladiales</taxon>
        <taxon>Blastocladiaceae</taxon>
        <taxon>Allomyces</taxon>
    </lineage>
</organism>
<dbReference type="VEuPathDB" id="FungiDB:AMAG_10620"/>
<evidence type="ECO:0000313" key="3">
    <source>
        <dbReference type="Proteomes" id="UP000054350"/>
    </source>
</evidence>
<feature type="compositionally biased region" description="Low complexity" evidence="1">
    <location>
        <begin position="93"/>
        <end position="110"/>
    </location>
</feature>
<dbReference type="Proteomes" id="UP000054350">
    <property type="component" value="Unassembled WGS sequence"/>
</dbReference>
<name>A0A0L0SRH2_ALLM3</name>
<reference evidence="3" key="2">
    <citation type="submission" date="2009-11" db="EMBL/GenBank/DDBJ databases">
        <title>The Genome Sequence of Allomyces macrogynus strain ATCC 38327.</title>
        <authorList>
            <consortium name="The Broad Institute Genome Sequencing Platform"/>
            <person name="Russ C."/>
            <person name="Cuomo C."/>
            <person name="Shea T."/>
            <person name="Young S.K."/>
            <person name="Zeng Q."/>
            <person name="Koehrsen M."/>
            <person name="Haas B."/>
            <person name="Borodovsky M."/>
            <person name="Guigo R."/>
            <person name="Alvarado L."/>
            <person name="Berlin A."/>
            <person name="Borenstein D."/>
            <person name="Chen Z."/>
            <person name="Engels R."/>
            <person name="Freedman E."/>
            <person name="Gellesch M."/>
            <person name="Goldberg J."/>
            <person name="Griggs A."/>
            <person name="Gujja S."/>
            <person name="Heiman D."/>
            <person name="Hepburn T."/>
            <person name="Howarth C."/>
            <person name="Jen D."/>
            <person name="Larson L."/>
            <person name="Lewis B."/>
            <person name="Mehta T."/>
            <person name="Park D."/>
            <person name="Pearson M."/>
            <person name="Roberts A."/>
            <person name="Saif S."/>
            <person name="Shenoy N."/>
            <person name="Sisk P."/>
            <person name="Stolte C."/>
            <person name="Sykes S."/>
            <person name="Walk T."/>
            <person name="White J."/>
            <person name="Yandava C."/>
            <person name="Burger G."/>
            <person name="Gray M.W."/>
            <person name="Holland P.W.H."/>
            <person name="King N."/>
            <person name="Lang F.B.F."/>
            <person name="Roger A.J."/>
            <person name="Ruiz-Trillo I."/>
            <person name="Lander E."/>
            <person name="Nusbaum C."/>
        </authorList>
    </citation>
    <scope>NUCLEOTIDE SEQUENCE [LARGE SCALE GENOMIC DNA]</scope>
    <source>
        <strain evidence="3">ATCC 38327</strain>
    </source>
</reference>
<protein>
    <submittedName>
        <fullName evidence="2">Uncharacterized protein</fullName>
    </submittedName>
</protein>
<evidence type="ECO:0000313" key="2">
    <source>
        <dbReference type="EMBL" id="KNE64955.1"/>
    </source>
</evidence>
<dbReference type="AlphaFoldDB" id="A0A0L0SRH2"/>
<dbReference type="EMBL" id="GG745346">
    <property type="protein sequence ID" value="KNE64955.1"/>
    <property type="molecule type" value="Genomic_DNA"/>
</dbReference>
<evidence type="ECO:0000256" key="1">
    <source>
        <dbReference type="SAM" id="MobiDB-lite"/>
    </source>
</evidence>
<gene>
    <name evidence="2" type="ORF">AMAG_10620</name>
</gene>
<dbReference type="OrthoDB" id="2365719at2759"/>
<feature type="compositionally biased region" description="Basic and acidic residues" evidence="1">
    <location>
        <begin position="1"/>
        <end position="38"/>
    </location>
</feature>
<sequence>MSISGDHVKADTHEARQERSYLAAAHRETLSHESRLHAAEMAAELHFQRTGEYPSVSPEEEASSGPISSKQAHHQPAHTQSELAEMEGGGVGQQQQQAQTHATHAAGTSANKGKKQKGHFQAHTQEELAEMEQENDEL</sequence>
<proteinExistence type="predicted"/>
<feature type="compositionally biased region" description="Acidic residues" evidence="1">
    <location>
        <begin position="127"/>
        <end position="138"/>
    </location>
</feature>